<dbReference type="CDD" id="cd05233">
    <property type="entry name" value="SDR_c"/>
    <property type="match status" value="1"/>
</dbReference>
<keyword evidence="4" id="KW-1185">Reference proteome</keyword>
<evidence type="ECO:0000313" key="4">
    <source>
        <dbReference type="Proteomes" id="UP001212997"/>
    </source>
</evidence>
<dbReference type="EMBL" id="JANAWD010000017">
    <property type="protein sequence ID" value="KAJ3491128.1"/>
    <property type="molecule type" value="Genomic_DNA"/>
</dbReference>
<name>A0AAD5YIV9_9APHY</name>
<dbReference type="PRINTS" id="PR00081">
    <property type="entry name" value="GDHRDH"/>
</dbReference>
<dbReference type="AlphaFoldDB" id="A0AAD5YIV9"/>
<proteinExistence type="inferred from homology"/>
<comment type="similarity">
    <text evidence="1">Belongs to the short-chain dehydrogenases/reductases (SDR) family.</text>
</comment>
<evidence type="ECO:0000256" key="2">
    <source>
        <dbReference type="ARBA" id="ARBA00023002"/>
    </source>
</evidence>
<keyword evidence="2" id="KW-0560">Oxidoreductase</keyword>
<evidence type="ECO:0000313" key="3">
    <source>
        <dbReference type="EMBL" id="KAJ3491128.1"/>
    </source>
</evidence>
<dbReference type="InterPro" id="IPR036291">
    <property type="entry name" value="NAD(P)-bd_dom_sf"/>
</dbReference>
<comment type="caution">
    <text evidence="3">The sequence shown here is derived from an EMBL/GenBank/DDBJ whole genome shotgun (WGS) entry which is preliminary data.</text>
</comment>
<evidence type="ECO:0000256" key="1">
    <source>
        <dbReference type="ARBA" id="ARBA00006484"/>
    </source>
</evidence>
<dbReference type="PANTHER" id="PTHR43669">
    <property type="entry name" value="5-KETO-D-GLUCONATE 5-REDUCTASE"/>
    <property type="match status" value="1"/>
</dbReference>
<dbReference type="InterPro" id="IPR002347">
    <property type="entry name" value="SDR_fam"/>
</dbReference>
<sequence>MRHEISVRTRLNVSAFQEMSQNAGVGTPAIPIEELRLSSFQHVVNVNLIGAFLCTREAFRVFKAQSPPGGRIINNGSIAAHSPRPHSVAYTMTKHAISGLTKSSALDGRGHHISVTQIDIGNASTEMTAGQSKGVLQPDGRIAAEATFDPRHVGDAIVHIASLPLDVTVLTFNIMATRMPFVGRG</sequence>
<dbReference type="Pfam" id="PF00106">
    <property type="entry name" value="adh_short"/>
    <property type="match status" value="1"/>
</dbReference>
<dbReference type="Proteomes" id="UP001212997">
    <property type="component" value="Unassembled WGS sequence"/>
</dbReference>
<reference evidence="3" key="1">
    <citation type="submission" date="2022-07" db="EMBL/GenBank/DDBJ databases">
        <title>Genome Sequence of Physisporinus lineatus.</title>
        <authorList>
            <person name="Buettner E."/>
        </authorList>
    </citation>
    <scope>NUCLEOTIDE SEQUENCE</scope>
    <source>
        <strain evidence="3">VT162</strain>
    </source>
</reference>
<protein>
    <submittedName>
        <fullName evidence="3">Uncharacterized protein</fullName>
    </submittedName>
</protein>
<dbReference type="PANTHER" id="PTHR43669:SF12">
    <property type="entry name" value="BLR5618 PROTEIN"/>
    <property type="match status" value="1"/>
</dbReference>
<accession>A0AAD5YIV9</accession>
<dbReference type="Gene3D" id="3.40.50.720">
    <property type="entry name" value="NAD(P)-binding Rossmann-like Domain"/>
    <property type="match status" value="1"/>
</dbReference>
<dbReference type="GO" id="GO:0016491">
    <property type="term" value="F:oxidoreductase activity"/>
    <property type="evidence" value="ECO:0007669"/>
    <property type="project" value="UniProtKB-KW"/>
</dbReference>
<gene>
    <name evidence="3" type="ORF">NLI96_g919</name>
</gene>
<organism evidence="3 4">
    <name type="scientific">Meripilus lineatus</name>
    <dbReference type="NCBI Taxonomy" id="2056292"/>
    <lineage>
        <taxon>Eukaryota</taxon>
        <taxon>Fungi</taxon>
        <taxon>Dikarya</taxon>
        <taxon>Basidiomycota</taxon>
        <taxon>Agaricomycotina</taxon>
        <taxon>Agaricomycetes</taxon>
        <taxon>Polyporales</taxon>
        <taxon>Meripilaceae</taxon>
        <taxon>Meripilus</taxon>
    </lineage>
</organism>
<dbReference type="SUPFAM" id="SSF51735">
    <property type="entry name" value="NAD(P)-binding Rossmann-fold domains"/>
    <property type="match status" value="1"/>
</dbReference>